<dbReference type="AlphaFoldDB" id="A0A974C642"/>
<organism evidence="1 2">
    <name type="scientific">Xenopus laevis</name>
    <name type="common">African clawed frog</name>
    <dbReference type="NCBI Taxonomy" id="8355"/>
    <lineage>
        <taxon>Eukaryota</taxon>
        <taxon>Metazoa</taxon>
        <taxon>Chordata</taxon>
        <taxon>Craniata</taxon>
        <taxon>Vertebrata</taxon>
        <taxon>Euteleostomi</taxon>
        <taxon>Amphibia</taxon>
        <taxon>Batrachia</taxon>
        <taxon>Anura</taxon>
        <taxon>Pipoidea</taxon>
        <taxon>Pipidae</taxon>
        <taxon>Xenopodinae</taxon>
        <taxon>Xenopus</taxon>
        <taxon>Xenopus</taxon>
    </lineage>
</organism>
<gene>
    <name evidence="1" type="ORF">XELAEV_18038731mg</name>
</gene>
<evidence type="ECO:0000313" key="2">
    <source>
        <dbReference type="Proteomes" id="UP000694892"/>
    </source>
</evidence>
<dbReference type="EMBL" id="CM004480">
    <property type="protein sequence ID" value="OCT67435.1"/>
    <property type="molecule type" value="Genomic_DNA"/>
</dbReference>
<accession>A0A974C642</accession>
<protein>
    <submittedName>
        <fullName evidence="1">Uncharacterized protein</fullName>
    </submittedName>
</protein>
<name>A0A974C642_XENLA</name>
<proteinExistence type="predicted"/>
<dbReference type="Proteomes" id="UP000694892">
    <property type="component" value="Chromosome 8L"/>
</dbReference>
<reference evidence="2" key="1">
    <citation type="journal article" date="2016" name="Nature">
        <title>Genome evolution in the allotetraploid frog Xenopus laevis.</title>
        <authorList>
            <person name="Session A.M."/>
            <person name="Uno Y."/>
            <person name="Kwon T."/>
            <person name="Chapman J.A."/>
            <person name="Toyoda A."/>
            <person name="Takahashi S."/>
            <person name="Fukui A."/>
            <person name="Hikosaka A."/>
            <person name="Suzuki A."/>
            <person name="Kondo M."/>
            <person name="van Heeringen S.J."/>
            <person name="Quigley I."/>
            <person name="Heinz S."/>
            <person name="Ogino H."/>
            <person name="Ochi H."/>
            <person name="Hellsten U."/>
            <person name="Lyons J.B."/>
            <person name="Simakov O."/>
            <person name="Putnam N."/>
            <person name="Stites J."/>
            <person name="Kuroki Y."/>
            <person name="Tanaka T."/>
            <person name="Michiue T."/>
            <person name="Watanabe M."/>
            <person name="Bogdanovic O."/>
            <person name="Lister R."/>
            <person name="Georgiou G."/>
            <person name="Paranjpe S.S."/>
            <person name="van Kruijsbergen I."/>
            <person name="Shu S."/>
            <person name="Carlson J."/>
            <person name="Kinoshita T."/>
            <person name="Ohta Y."/>
            <person name="Mawaribuchi S."/>
            <person name="Jenkins J."/>
            <person name="Grimwood J."/>
            <person name="Schmutz J."/>
            <person name="Mitros T."/>
            <person name="Mozaffari S.V."/>
            <person name="Suzuki Y."/>
            <person name="Haramoto Y."/>
            <person name="Yamamoto T.S."/>
            <person name="Takagi C."/>
            <person name="Heald R."/>
            <person name="Miller K."/>
            <person name="Haudenschild C."/>
            <person name="Kitzman J."/>
            <person name="Nakayama T."/>
            <person name="Izutsu Y."/>
            <person name="Robert J."/>
            <person name="Fortriede J."/>
            <person name="Burns K."/>
            <person name="Lotay V."/>
            <person name="Karimi K."/>
            <person name="Yasuoka Y."/>
            <person name="Dichmann D.S."/>
            <person name="Flajnik M.F."/>
            <person name="Houston D.W."/>
            <person name="Shendure J."/>
            <person name="DuPasquier L."/>
            <person name="Vize P.D."/>
            <person name="Zorn A.M."/>
            <person name="Ito M."/>
            <person name="Marcotte E.M."/>
            <person name="Wallingford J.B."/>
            <person name="Ito Y."/>
            <person name="Asashima M."/>
            <person name="Ueno N."/>
            <person name="Matsuda Y."/>
            <person name="Veenstra G.J."/>
            <person name="Fujiyama A."/>
            <person name="Harland R.M."/>
            <person name="Taira M."/>
            <person name="Rokhsar D.S."/>
        </authorList>
    </citation>
    <scope>NUCLEOTIDE SEQUENCE [LARGE SCALE GENOMIC DNA]</scope>
    <source>
        <strain evidence="2">J</strain>
    </source>
</reference>
<evidence type="ECO:0000313" key="1">
    <source>
        <dbReference type="EMBL" id="OCT67435.1"/>
    </source>
</evidence>
<sequence length="89" mass="9954">MRHDNTTWKKNGSFKYEPSRCSTLTILRRYPTTDQHGGFDLLRSRPGSVHPSLSNLVIPSSPRNTILILNLAQTPDQHGSGQTRTPGLK</sequence>